<dbReference type="Pfam" id="PF00881">
    <property type="entry name" value="Nitroreductase"/>
    <property type="match status" value="1"/>
</dbReference>
<dbReference type="InterPro" id="IPR044894">
    <property type="entry name" value="TubC_N_sf"/>
</dbReference>
<dbReference type="Pfam" id="PF18563">
    <property type="entry name" value="TubC_N"/>
    <property type="match status" value="1"/>
</dbReference>
<keyword evidence="3" id="KW-0597">Phosphoprotein</keyword>
<feature type="domain" description="Carrier" evidence="7">
    <location>
        <begin position="2358"/>
        <end position="2434"/>
    </location>
</feature>
<dbReference type="PROSITE" id="PS00455">
    <property type="entry name" value="AMP_BINDING"/>
    <property type="match status" value="2"/>
</dbReference>
<dbReference type="InterPro" id="IPR042099">
    <property type="entry name" value="ANL_N_sf"/>
</dbReference>
<feature type="region of interest" description="Disordered" evidence="6">
    <location>
        <begin position="632"/>
        <end position="655"/>
    </location>
</feature>
<name>A0A8A4TQS3_SULCO</name>
<dbReference type="CDD" id="cd19535">
    <property type="entry name" value="Cyc_NRPS"/>
    <property type="match status" value="1"/>
</dbReference>
<dbReference type="Gene3D" id="1.10.1200.10">
    <property type="entry name" value="ACP-like"/>
    <property type="match status" value="2"/>
</dbReference>
<keyword evidence="4" id="KW-0436">Ligase</keyword>
<dbReference type="RefSeq" id="WP_237378535.1">
    <property type="nucleotide sequence ID" value="NZ_CP071793.1"/>
</dbReference>
<dbReference type="GO" id="GO:0016491">
    <property type="term" value="F:oxidoreductase activity"/>
    <property type="evidence" value="ECO:0007669"/>
    <property type="project" value="InterPro"/>
</dbReference>
<dbReference type="GO" id="GO:0044550">
    <property type="term" value="P:secondary metabolite biosynthetic process"/>
    <property type="evidence" value="ECO:0007669"/>
    <property type="project" value="TreeGrafter"/>
</dbReference>
<dbReference type="InterPro" id="IPR029479">
    <property type="entry name" value="Nitroreductase"/>
</dbReference>
<evidence type="ECO:0000256" key="1">
    <source>
        <dbReference type="ARBA" id="ARBA00001957"/>
    </source>
</evidence>
<evidence type="ECO:0000313" key="9">
    <source>
        <dbReference type="Proteomes" id="UP000663929"/>
    </source>
</evidence>
<dbReference type="GO" id="GO:0031177">
    <property type="term" value="F:phosphopantetheine binding"/>
    <property type="evidence" value="ECO:0007669"/>
    <property type="project" value="InterPro"/>
</dbReference>
<accession>A0A8A4TQS3</accession>
<dbReference type="SUPFAM" id="SSF47336">
    <property type="entry name" value="ACP-like"/>
    <property type="match status" value="2"/>
</dbReference>
<dbReference type="InterPro" id="IPR020806">
    <property type="entry name" value="PKS_PP-bd"/>
</dbReference>
<protein>
    <submittedName>
        <fullName evidence="8">Amino acid adenylation domain-containing protein</fullName>
    </submittedName>
</protein>
<evidence type="ECO:0000256" key="6">
    <source>
        <dbReference type="SAM" id="MobiDB-lite"/>
    </source>
</evidence>
<dbReference type="SMART" id="SM00823">
    <property type="entry name" value="PKS_PP"/>
    <property type="match status" value="2"/>
</dbReference>
<dbReference type="SUPFAM" id="SSF52777">
    <property type="entry name" value="CoA-dependent acyltransferases"/>
    <property type="match status" value="4"/>
</dbReference>
<dbReference type="GO" id="GO:0016874">
    <property type="term" value="F:ligase activity"/>
    <property type="evidence" value="ECO:0007669"/>
    <property type="project" value="UniProtKB-KW"/>
</dbReference>
<feature type="region of interest" description="Disordered" evidence="6">
    <location>
        <begin position="1010"/>
        <end position="1030"/>
    </location>
</feature>
<dbReference type="Gene3D" id="3.40.109.10">
    <property type="entry name" value="NADH Oxidase"/>
    <property type="match status" value="1"/>
</dbReference>
<dbReference type="InterPro" id="IPR000873">
    <property type="entry name" value="AMP-dep_synth/lig_dom"/>
</dbReference>
<evidence type="ECO:0000259" key="7">
    <source>
        <dbReference type="PROSITE" id="PS50075"/>
    </source>
</evidence>
<dbReference type="InterPro" id="IPR000415">
    <property type="entry name" value="Nitroreductase-like"/>
</dbReference>
<reference evidence="8" key="1">
    <citation type="submission" date="2021-03" db="EMBL/GenBank/DDBJ databases">
        <title>Acanthopleuribacteraceae sp. M133.</title>
        <authorList>
            <person name="Wang G."/>
        </authorList>
    </citation>
    <scope>NUCLEOTIDE SEQUENCE</scope>
    <source>
        <strain evidence="8">M133</strain>
    </source>
</reference>
<dbReference type="InterPro" id="IPR006162">
    <property type="entry name" value="Ppantetheine_attach_site"/>
</dbReference>
<keyword evidence="2" id="KW-0596">Phosphopantetheine</keyword>
<dbReference type="CDD" id="cd19531">
    <property type="entry name" value="LCL_NRPS-like"/>
    <property type="match status" value="1"/>
</dbReference>
<dbReference type="Gene3D" id="3.40.50.12780">
    <property type="entry name" value="N-terminal domain of ligase-like"/>
    <property type="match status" value="1"/>
</dbReference>
<dbReference type="GO" id="GO:0005737">
    <property type="term" value="C:cytoplasm"/>
    <property type="evidence" value="ECO:0007669"/>
    <property type="project" value="TreeGrafter"/>
</dbReference>
<dbReference type="InterPro" id="IPR023213">
    <property type="entry name" value="CAT-like_dom_sf"/>
</dbReference>
<dbReference type="InterPro" id="IPR009081">
    <property type="entry name" value="PP-bd_ACP"/>
</dbReference>
<keyword evidence="5" id="KW-0175">Coiled coil</keyword>
<dbReference type="PROSITE" id="PS00012">
    <property type="entry name" value="PHOSPHOPANTETHEINE"/>
    <property type="match status" value="1"/>
</dbReference>
<dbReference type="Gene3D" id="2.30.38.10">
    <property type="entry name" value="Luciferase, Domain 3"/>
    <property type="match status" value="1"/>
</dbReference>
<dbReference type="PANTHER" id="PTHR45527:SF10">
    <property type="entry name" value="PYOCHELIN SYNTHASE PCHF"/>
    <property type="match status" value="1"/>
</dbReference>
<dbReference type="FunFam" id="3.30.559.10:FF:000023">
    <property type="entry name" value="Non-ribosomal peptide synthetase"/>
    <property type="match status" value="1"/>
</dbReference>
<dbReference type="GO" id="GO:0043041">
    <property type="term" value="P:amino acid activation for nonribosomal peptide biosynthetic process"/>
    <property type="evidence" value="ECO:0007669"/>
    <property type="project" value="TreeGrafter"/>
</dbReference>
<evidence type="ECO:0000256" key="2">
    <source>
        <dbReference type="ARBA" id="ARBA00022450"/>
    </source>
</evidence>
<dbReference type="PROSITE" id="PS50075">
    <property type="entry name" value="CARRIER"/>
    <property type="match status" value="2"/>
</dbReference>
<dbReference type="FunFam" id="3.30.559.30:FF:000006">
    <property type="entry name" value="Yersiniabactin polyketide/non-ribosomal peptide synthetase"/>
    <property type="match status" value="1"/>
</dbReference>
<dbReference type="Gene3D" id="3.30.300.30">
    <property type="match status" value="3"/>
</dbReference>
<dbReference type="NCBIfam" id="TIGR01733">
    <property type="entry name" value="AA-adenyl-dom"/>
    <property type="match status" value="2"/>
</dbReference>
<dbReference type="Gene3D" id="3.30.559.10">
    <property type="entry name" value="Chloramphenicol acetyltransferase-like domain"/>
    <property type="match status" value="2"/>
</dbReference>
<evidence type="ECO:0000256" key="5">
    <source>
        <dbReference type="SAM" id="Coils"/>
    </source>
</evidence>
<evidence type="ECO:0000256" key="4">
    <source>
        <dbReference type="ARBA" id="ARBA00022598"/>
    </source>
</evidence>
<dbReference type="KEGG" id="scor:J3U87_25155"/>
<evidence type="ECO:0000313" key="8">
    <source>
        <dbReference type="EMBL" id="QTD48885.1"/>
    </source>
</evidence>
<feature type="coiled-coil region" evidence="5">
    <location>
        <begin position="1157"/>
        <end position="1184"/>
    </location>
</feature>
<feature type="region of interest" description="Disordered" evidence="6">
    <location>
        <begin position="1563"/>
        <end position="1584"/>
    </location>
</feature>
<dbReference type="Pfam" id="PF00668">
    <property type="entry name" value="Condensation"/>
    <property type="match status" value="2"/>
</dbReference>
<proteinExistence type="predicted"/>
<dbReference type="CDD" id="cd02142">
    <property type="entry name" value="McbC_SagB-like_oxidoreductase"/>
    <property type="match status" value="1"/>
</dbReference>
<dbReference type="Proteomes" id="UP000663929">
    <property type="component" value="Chromosome"/>
</dbReference>
<dbReference type="Gene3D" id="3.40.50.980">
    <property type="match status" value="2"/>
</dbReference>
<comment type="cofactor">
    <cofactor evidence="1">
        <name>pantetheine 4'-phosphate</name>
        <dbReference type="ChEBI" id="CHEBI:47942"/>
    </cofactor>
</comment>
<dbReference type="InterPro" id="IPR057737">
    <property type="entry name" value="Condensation_MtbB-like"/>
</dbReference>
<dbReference type="InterPro" id="IPR010071">
    <property type="entry name" value="AA_adenyl_dom"/>
</dbReference>
<dbReference type="Pfam" id="PF00501">
    <property type="entry name" value="AMP-binding"/>
    <property type="match status" value="2"/>
</dbReference>
<dbReference type="InterPro" id="IPR041464">
    <property type="entry name" value="TubC_N"/>
</dbReference>
<gene>
    <name evidence="8" type="ORF">J3U87_25155</name>
</gene>
<dbReference type="CDD" id="cd05930">
    <property type="entry name" value="A_NRPS"/>
    <property type="match status" value="1"/>
</dbReference>
<dbReference type="SUPFAM" id="SSF56801">
    <property type="entry name" value="Acetyl-CoA synthetase-like"/>
    <property type="match status" value="2"/>
</dbReference>
<sequence>MTPESAHASLSELWSLLERKQIHLWLEDDRLRFRAPRGALDTQLRERIAEAREALIAHLREQPAAPLEPLSLTQQRLWLLHRIEPVPGLYNELSALELRGPFDRAAFEHAAAALIQRHQILRTRFPCVDGQPVQEVLSPERAADVLTWRDWRQESQSNRDRSLAELLEKEAVFPFDCESDLSVRIGVCAMADDRTVLVVNTHHLISDATSWPIFYEELRTHYQAFREGNVEPLPPLHLQYADFAREQRARFTPEHLSDEQDYWRRSLSGAPHVLDLPTDVPRPAAQSFRGDRLPLTLDPSLRSAIETGARLWSVTPFAILSAAFATLLSRYSGQDEVLLGFPVSNRLRSETAELIGFFANTLVLRASLDADPDFRTLVRTTRDRITSAIGHGEVPFDHIVEALNPKRDLSRSPLFQAMISWHDESLSFAPMAELTAREIPIPSRFARFDLTLTAWPEQDEIRGFLEYATDLFEASTISTMADQLRFLLKELLAHPQRPVMRMPLAPPSGPPSIEPTSSPATSVLEDWRRAVARTPQAVAVVDEAGACTTYAALDRAASDLAADIRAAGVSIGDFVIVLSRRDPLDLVAMLALFKAGAVYVPLEADRPAEQVAQIAADSRPALLLADRRPAGMPSEVPLLDPASPRSTRHEGSLPQPAPELPAYLIYTSGSSGPSKGVWVAHGTLVEHCRAAARRYDIVAADRVLQFTGAGFDPALEQVWAALTSGASVVLRGPDPTPIPRFSEFLERHRISVMNLPPTYWHAWMRHAREAEQPPQDLRLCILGGEAPPPESAELWESWCGSGIALINAYGPTEAVITASSGALRAADPITLGTTLPGRTAQVWDRYGTPQPAGVPGELVLAGTLAIGYLNRPRETAEAFVPDPFGGRPGARCYRSGDRVRRDSRGRLHYLGRLDRQVKIRGIRIEPGQVEAACRACTGVRDALVIRLERDPDVPVLAAYVVLEPAFQGRADWPQCLRNFLKSRCTPAMIPAVFTPIETLPTDTRGKVDARLLPPPQWEPQRTTKGTEPPNDPIELALQDIWCEALGCTALAREDDFFERGGHSLLGLQVIHEVSRRLGVSLSLRQFFVTPTLAQMARHLRTRGAMPTGDSADIPALRPDPERRFEPFPMTEMQQAYWMGRKSAFTLGNVAPHGYVELEGQDLDVDRLEAAMQRLVARHDMLRAVVTAEGEQRVLPSVPPFRIQRADLRGRKHAHRASALAEIREHMSHHVFDPERWPLMEVRASLLDGGRTRLHFSFDAIIADAASMILLGRELSQLYQNPDSHLPDLTLTFRDCVLAETETKRNASYDTSLAYWRDRLADLPAAPALPLAVDPATIDRPHFVSRRHTMPRARWQRLKALGAGYNLSPSGLLLAAFARVLAMWSEQPRFTLNLTLFNRPPHHPEIDRVLGDFTTGVLVACEPYAEPSFGAGAQRLQRQLWSDLDHRQVSSITVMREWSRRHGGRPLVLPVVFTSTLGLQAEDTQAIPEWLDEVFSVSQTPQVWLDHQVTEQHGDLSLNWDAVESLFPPDMVDDMFASYTRLLDRLALDASLWTREPLSVPLPRRQAARREQANDTARAEPGLPLHGPLIHRALENPDAPAVLDGDHCLTRGQLLHRARLLAHRLKADGACPNQLVAIVMHKGWEQVVAALAVLLADAAYLPIDASLPPHRIARMLEIGRVRQVLVQPDLEADHHTWPAGLRLYPVAHQGAESAVSLEVDLPRAGAEDLAYVIFTSGSTGDPKGVMIRHRAAINTVMDINRRFQIDSDDRVLGISSLSFDLSVWDIFGVLGTGGQLVLPGTEPNPAQWMALLERHGVTIWNSVPALGRLLVEYQEEQAAPDRLPLRLAMFSGDWIPPDLVPRLQRFQPDLQAISLGGATEASIWSIFHPIAAEDAGRPSIPYGKPLANQRFHVFDQNLAARPDGVGGDLYIAGVGLADGYWQDPEKTAASFLTHPETGERLYRTGDLARYFADGNLEFLGRADFQVKINGFRVELGEIETVLTAHPDVKSAAVVVSGNRFDGKSLVAHVVPQEAVEAIRAGDTAEPSEREAELAAYKLGQPGLSGWEPDWPSVSLRSLVPAEDDARYLQRASHRHFATEPLPVSRMAELLACLDQRSFSWRALPKYRYPSAGSLYAVRAHLWVRGARIAGLDPGWYVHDPREGRLVRRPTEADGEAQIGRMFTGTNAPIFASAAFALVLAADREVVAKIYGSGWRDLCLVECGAMVQSIMEQAAHVGLGTCPIGGFDEEKSRILLDLDERYRPLHAMLGGALPAQPASGDLAEATDAAQLEEPVESTGSTPTDLASRLSDHLGERLPTYMVPNHWMFADRLPLTANGKVDRKALPAPENPVLREAEEAPPRPGLEMNIATFMAELLQRDLDFGRHTGLFALGGDSLTAVRLARRIGEARGIDLSVRVIYDRQTAAALTEHVTALELAARTPIAPEEDDDREELEI</sequence>
<dbReference type="InterPro" id="IPR020845">
    <property type="entry name" value="AMP-binding_CS"/>
</dbReference>
<dbReference type="Pfam" id="PF00550">
    <property type="entry name" value="PP-binding"/>
    <property type="match status" value="2"/>
</dbReference>
<evidence type="ECO:0000256" key="3">
    <source>
        <dbReference type="ARBA" id="ARBA00022553"/>
    </source>
</evidence>
<dbReference type="InterPro" id="IPR001242">
    <property type="entry name" value="Condensation_dom"/>
</dbReference>
<dbReference type="SUPFAM" id="SSF55469">
    <property type="entry name" value="FMN-dependent nitroreductase-like"/>
    <property type="match status" value="1"/>
</dbReference>
<dbReference type="EMBL" id="CP071793">
    <property type="protein sequence ID" value="QTD48885.1"/>
    <property type="molecule type" value="Genomic_DNA"/>
</dbReference>
<keyword evidence="9" id="KW-1185">Reference proteome</keyword>
<organism evidence="8 9">
    <name type="scientific">Sulfidibacter corallicola</name>
    <dbReference type="NCBI Taxonomy" id="2818388"/>
    <lineage>
        <taxon>Bacteria</taxon>
        <taxon>Pseudomonadati</taxon>
        <taxon>Acidobacteriota</taxon>
        <taxon>Holophagae</taxon>
        <taxon>Acanthopleuribacterales</taxon>
        <taxon>Acanthopleuribacteraceae</taxon>
        <taxon>Sulfidibacter</taxon>
    </lineage>
</organism>
<dbReference type="Gene3D" id="3.30.559.30">
    <property type="entry name" value="Nonribosomal peptide synthetase, condensation domain"/>
    <property type="match status" value="2"/>
</dbReference>
<dbReference type="InterPro" id="IPR045851">
    <property type="entry name" value="AMP-bd_C_sf"/>
</dbReference>
<dbReference type="InterPro" id="IPR036736">
    <property type="entry name" value="ACP-like_sf"/>
</dbReference>
<dbReference type="PANTHER" id="PTHR45527">
    <property type="entry name" value="NONRIBOSOMAL PEPTIDE SYNTHETASE"/>
    <property type="match status" value="1"/>
</dbReference>
<feature type="domain" description="Carrier" evidence="7">
    <location>
        <begin position="1028"/>
        <end position="1103"/>
    </location>
</feature>
<dbReference type="Gene3D" id="1.10.10.1830">
    <property type="entry name" value="Non-ribosomal peptide synthase, adenylation domain"/>
    <property type="match status" value="1"/>
</dbReference>